<dbReference type="Proteomes" id="UP000539146">
    <property type="component" value="Unassembled WGS sequence"/>
</dbReference>
<dbReference type="SUPFAM" id="SSF82784">
    <property type="entry name" value="OsmC-like"/>
    <property type="match status" value="1"/>
</dbReference>
<sequence>MPPAYRHRRRATVSDHSYEVSVHWTGNRGTGTSGYRDYGRDHDVSAAGKPSIPGSADPTFRGDADRWNPEEMLLGALAQCHMMSYLYVAVQQGFTVLDYTDTATASLDVHRDGTGEVTAVHLHPVVTIAEPDRVADADAAHARANELCFIARSVAFPVHHAPVTKVRTAH</sequence>
<reference evidence="1 2" key="1">
    <citation type="submission" date="2020-05" db="EMBL/GenBank/DDBJ databases">
        <title>Genome Sequencing of Type Strains.</title>
        <authorList>
            <person name="Lemaire J.F."/>
            <person name="Inderbitzin P."/>
            <person name="Gregorio O.A."/>
            <person name="Collins S.B."/>
            <person name="Wespe N."/>
            <person name="Knight-Connoni V."/>
        </authorList>
    </citation>
    <scope>NUCLEOTIDE SEQUENCE [LARGE SCALE GENOMIC DNA]</scope>
    <source>
        <strain evidence="1 2">DSM 20512</strain>
    </source>
</reference>
<proteinExistence type="predicted"/>
<dbReference type="PANTHER" id="PTHR42830:SF2">
    <property type="entry name" value="OSMC_OHR FAMILY PROTEIN"/>
    <property type="match status" value="1"/>
</dbReference>
<accession>A0A850DTF6</accession>
<name>A0A850DTF6_9MICO</name>
<dbReference type="AlphaFoldDB" id="A0A850DTF6"/>
<organism evidence="1 2">
    <name type="scientific">Curtobacterium citreum</name>
    <dbReference type="NCBI Taxonomy" id="2036"/>
    <lineage>
        <taxon>Bacteria</taxon>
        <taxon>Bacillati</taxon>
        <taxon>Actinomycetota</taxon>
        <taxon>Actinomycetes</taxon>
        <taxon>Micrococcales</taxon>
        <taxon>Microbacteriaceae</taxon>
        <taxon>Curtobacterium</taxon>
    </lineage>
</organism>
<dbReference type="InterPro" id="IPR052707">
    <property type="entry name" value="OsmC_Ohr_Peroxiredoxin"/>
</dbReference>
<protein>
    <submittedName>
        <fullName evidence="1">OsmC family peroxiredoxin</fullName>
    </submittedName>
</protein>
<gene>
    <name evidence="1" type="ORF">HP467_12240</name>
</gene>
<dbReference type="Pfam" id="PF02566">
    <property type="entry name" value="OsmC"/>
    <property type="match status" value="1"/>
</dbReference>
<comment type="caution">
    <text evidence="1">The sequence shown here is derived from an EMBL/GenBank/DDBJ whole genome shotgun (WGS) entry which is preliminary data.</text>
</comment>
<dbReference type="Gene3D" id="3.30.300.20">
    <property type="match status" value="1"/>
</dbReference>
<evidence type="ECO:0000313" key="2">
    <source>
        <dbReference type="Proteomes" id="UP000539146"/>
    </source>
</evidence>
<dbReference type="InterPro" id="IPR036102">
    <property type="entry name" value="OsmC/Ohrsf"/>
</dbReference>
<dbReference type="InterPro" id="IPR015946">
    <property type="entry name" value="KH_dom-like_a/b"/>
</dbReference>
<dbReference type="EMBL" id="JABMCG010000113">
    <property type="protein sequence ID" value="NUU28876.1"/>
    <property type="molecule type" value="Genomic_DNA"/>
</dbReference>
<dbReference type="PANTHER" id="PTHR42830">
    <property type="entry name" value="OSMOTICALLY INDUCIBLE FAMILY PROTEIN"/>
    <property type="match status" value="1"/>
</dbReference>
<dbReference type="InterPro" id="IPR003718">
    <property type="entry name" value="OsmC/Ohr_fam"/>
</dbReference>
<evidence type="ECO:0000313" key="1">
    <source>
        <dbReference type="EMBL" id="NUU28876.1"/>
    </source>
</evidence>